<dbReference type="GO" id="GO:0000175">
    <property type="term" value="F:3'-5'-RNA exonuclease activity"/>
    <property type="evidence" value="ECO:0007669"/>
    <property type="project" value="TreeGrafter"/>
</dbReference>
<dbReference type="AlphaFoldDB" id="A0A2S9J4J6"/>
<dbReference type="InterPro" id="IPR005135">
    <property type="entry name" value="Endo/exonuclease/phosphatase"/>
</dbReference>
<evidence type="ECO:0000313" key="3">
    <source>
        <dbReference type="EMBL" id="PRD47713.1"/>
    </source>
</evidence>
<reference evidence="3 4" key="1">
    <citation type="submission" date="2018-02" db="EMBL/GenBank/DDBJ databases">
        <title>The draft genome of Sphingobacterium sp. 5JN-11.</title>
        <authorList>
            <person name="Liu L."/>
            <person name="Li L."/>
            <person name="Liang L."/>
            <person name="Zhang X."/>
            <person name="Wang T."/>
        </authorList>
    </citation>
    <scope>NUCLEOTIDE SEQUENCE [LARGE SCALE GENOMIC DNA]</scope>
    <source>
        <strain evidence="3 4">5JN-11</strain>
    </source>
</reference>
<organism evidence="3 4">
    <name type="scientific">Sphingobacterium haloxyli</name>
    <dbReference type="NCBI Taxonomy" id="2100533"/>
    <lineage>
        <taxon>Bacteria</taxon>
        <taxon>Pseudomonadati</taxon>
        <taxon>Bacteroidota</taxon>
        <taxon>Sphingobacteriia</taxon>
        <taxon>Sphingobacteriales</taxon>
        <taxon>Sphingobacteriaceae</taxon>
        <taxon>Sphingobacterium</taxon>
    </lineage>
</organism>
<keyword evidence="3" id="KW-0378">Hydrolase</keyword>
<evidence type="ECO:0000256" key="1">
    <source>
        <dbReference type="SAM" id="SignalP"/>
    </source>
</evidence>
<dbReference type="OrthoDB" id="9793162at2"/>
<dbReference type="GO" id="GO:0004519">
    <property type="term" value="F:endonuclease activity"/>
    <property type="evidence" value="ECO:0007669"/>
    <property type="project" value="UniProtKB-KW"/>
</dbReference>
<proteinExistence type="predicted"/>
<dbReference type="RefSeq" id="WP_105716934.1">
    <property type="nucleotide sequence ID" value="NZ_PVBQ01000006.1"/>
</dbReference>
<dbReference type="PANTHER" id="PTHR12121">
    <property type="entry name" value="CARBON CATABOLITE REPRESSOR PROTEIN 4"/>
    <property type="match status" value="1"/>
</dbReference>
<feature type="signal peptide" evidence="1">
    <location>
        <begin position="1"/>
        <end position="22"/>
    </location>
</feature>
<name>A0A2S9J4J6_9SPHI</name>
<sequence>MKRFKSSLYGIWCLLLLCTACKQEQPVAEFTVASFNLRMDTPRDSLNAWEYRKEMVKSLLVFHEIDIVGTQEGFIHQLRGINEIQDFEYVGVGRDDGEMEGEHSAIFYNKNKFEVIDKGDFWFSETPDVPGLGWDAVCCNRICSWAKLQDKRNGKAFFVFNAHFDHQGVKAREESAKLLVKKVREIAADLPVIATGDFNSTPETPQIQTIKEQLRDAYEVSETPPYGPVGTTNSFDWHAPAKHRIDYVFLTDDFAVAKYGVLVDALDMRYPSDHMPVVTKLRWK</sequence>
<feature type="chain" id="PRO_5015661400" evidence="1">
    <location>
        <begin position="23"/>
        <end position="284"/>
    </location>
</feature>
<dbReference type="SUPFAM" id="SSF56219">
    <property type="entry name" value="DNase I-like"/>
    <property type="match status" value="1"/>
</dbReference>
<keyword evidence="1" id="KW-0732">Signal</keyword>
<dbReference type="EMBL" id="PVBQ01000006">
    <property type="protein sequence ID" value="PRD47713.1"/>
    <property type="molecule type" value="Genomic_DNA"/>
</dbReference>
<dbReference type="CDD" id="cd09083">
    <property type="entry name" value="EEP-1"/>
    <property type="match status" value="1"/>
</dbReference>
<gene>
    <name evidence="3" type="ORF">C5745_10250</name>
</gene>
<keyword evidence="3" id="KW-0255">Endonuclease</keyword>
<comment type="caution">
    <text evidence="3">The sequence shown here is derived from an EMBL/GenBank/DDBJ whole genome shotgun (WGS) entry which is preliminary data.</text>
</comment>
<feature type="domain" description="Endonuclease/exonuclease/phosphatase" evidence="2">
    <location>
        <begin position="33"/>
        <end position="274"/>
    </location>
</feature>
<keyword evidence="3" id="KW-0540">Nuclease</keyword>
<evidence type="ECO:0000259" key="2">
    <source>
        <dbReference type="Pfam" id="PF03372"/>
    </source>
</evidence>
<accession>A0A2S9J4J6</accession>
<dbReference type="PANTHER" id="PTHR12121:SF36">
    <property type="entry name" value="ENDONUCLEASE_EXONUCLEASE_PHOSPHATASE DOMAIN-CONTAINING PROTEIN"/>
    <property type="match status" value="1"/>
</dbReference>
<dbReference type="Gene3D" id="3.60.10.10">
    <property type="entry name" value="Endonuclease/exonuclease/phosphatase"/>
    <property type="match status" value="1"/>
</dbReference>
<evidence type="ECO:0000313" key="4">
    <source>
        <dbReference type="Proteomes" id="UP000239711"/>
    </source>
</evidence>
<dbReference type="Pfam" id="PF03372">
    <property type="entry name" value="Exo_endo_phos"/>
    <property type="match status" value="1"/>
</dbReference>
<dbReference type="Proteomes" id="UP000239711">
    <property type="component" value="Unassembled WGS sequence"/>
</dbReference>
<keyword evidence="4" id="KW-1185">Reference proteome</keyword>
<dbReference type="InterPro" id="IPR036691">
    <property type="entry name" value="Endo/exonu/phosph_ase_sf"/>
</dbReference>
<dbReference type="InterPro" id="IPR050410">
    <property type="entry name" value="CCR4/nocturin_mRNA_transcr"/>
</dbReference>
<protein>
    <submittedName>
        <fullName evidence="3">Endonuclease</fullName>
    </submittedName>
</protein>